<reference evidence="3" key="1">
    <citation type="submission" date="2019-08" db="EMBL/GenBank/DDBJ databases">
        <title>The genome of the North American firefly Photinus pyralis.</title>
        <authorList>
            <consortium name="Photinus pyralis genome working group"/>
            <person name="Fallon T.R."/>
            <person name="Sander Lower S.E."/>
            <person name="Weng J.-K."/>
        </authorList>
    </citation>
    <scope>NUCLEOTIDE SEQUENCE</scope>
    <source>
        <strain evidence="3">TRF0915ILg1</strain>
        <tissue evidence="3">Whole body</tissue>
    </source>
</reference>
<evidence type="ECO:0000256" key="1">
    <source>
        <dbReference type="SAM" id="MobiDB-lite"/>
    </source>
</evidence>
<keyword evidence="4" id="KW-1185">Reference proteome</keyword>
<dbReference type="Pfam" id="PF14652">
    <property type="entry name" value="DUF4457"/>
    <property type="match status" value="2"/>
</dbReference>
<feature type="domain" description="KATNIP" evidence="2">
    <location>
        <begin position="456"/>
        <end position="592"/>
    </location>
</feature>
<dbReference type="Proteomes" id="UP000801492">
    <property type="component" value="Unassembled WGS sequence"/>
</dbReference>
<dbReference type="InterPro" id="IPR026704">
    <property type="entry name" value="KATNIP"/>
</dbReference>
<protein>
    <recommendedName>
        <fullName evidence="2">KATNIP domain-containing protein</fullName>
    </recommendedName>
</protein>
<feature type="region of interest" description="Disordered" evidence="1">
    <location>
        <begin position="1"/>
        <end position="24"/>
    </location>
</feature>
<feature type="compositionally biased region" description="Basic residues" evidence="1">
    <location>
        <begin position="345"/>
        <end position="355"/>
    </location>
</feature>
<dbReference type="OrthoDB" id="304622at2759"/>
<proteinExistence type="predicted"/>
<dbReference type="PANTHER" id="PTHR21534:SF0">
    <property type="entry name" value="KATANIN-INTERACTING PROTEIN"/>
    <property type="match status" value="1"/>
</dbReference>
<name>A0A8K0DDH1_IGNLU</name>
<feature type="region of interest" description="Disordered" evidence="1">
    <location>
        <begin position="1005"/>
        <end position="1035"/>
    </location>
</feature>
<accession>A0A8K0DDH1</accession>
<evidence type="ECO:0000313" key="4">
    <source>
        <dbReference type="Proteomes" id="UP000801492"/>
    </source>
</evidence>
<evidence type="ECO:0000313" key="3">
    <source>
        <dbReference type="EMBL" id="KAF2902096.1"/>
    </source>
</evidence>
<feature type="region of interest" description="Disordered" evidence="1">
    <location>
        <begin position="345"/>
        <end position="369"/>
    </location>
</feature>
<feature type="domain" description="KATNIP" evidence="2">
    <location>
        <begin position="651"/>
        <end position="959"/>
    </location>
</feature>
<dbReference type="EMBL" id="VTPC01001394">
    <property type="protein sequence ID" value="KAF2902096.1"/>
    <property type="molecule type" value="Genomic_DNA"/>
</dbReference>
<evidence type="ECO:0000259" key="2">
    <source>
        <dbReference type="Pfam" id="PF14652"/>
    </source>
</evidence>
<comment type="caution">
    <text evidence="3">The sequence shown here is derived from an EMBL/GenBank/DDBJ whole genome shotgun (WGS) entry which is preliminary data.</text>
</comment>
<feature type="compositionally biased region" description="Polar residues" evidence="1">
    <location>
        <begin position="359"/>
        <end position="369"/>
    </location>
</feature>
<dbReference type="PANTHER" id="PTHR21534">
    <property type="entry name" value="KATANIN-INTERACTING PROTEIN"/>
    <property type="match status" value="1"/>
</dbReference>
<gene>
    <name evidence="3" type="ORF">ILUMI_04084</name>
</gene>
<dbReference type="AlphaFoldDB" id="A0A8K0DDH1"/>
<feature type="compositionally biased region" description="Polar residues" evidence="1">
    <location>
        <begin position="10"/>
        <end position="24"/>
    </location>
</feature>
<organism evidence="3 4">
    <name type="scientific">Ignelater luminosus</name>
    <name type="common">Cucubano</name>
    <name type="synonym">Pyrophorus luminosus</name>
    <dbReference type="NCBI Taxonomy" id="2038154"/>
    <lineage>
        <taxon>Eukaryota</taxon>
        <taxon>Metazoa</taxon>
        <taxon>Ecdysozoa</taxon>
        <taxon>Arthropoda</taxon>
        <taxon>Hexapoda</taxon>
        <taxon>Insecta</taxon>
        <taxon>Pterygota</taxon>
        <taxon>Neoptera</taxon>
        <taxon>Endopterygota</taxon>
        <taxon>Coleoptera</taxon>
        <taxon>Polyphaga</taxon>
        <taxon>Elateriformia</taxon>
        <taxon>Elateroidea</taxon>
        <taxon>Elateridae</taxon>
        <taxon>Agrypninae</taxon>
        <taxon>Pyrophorini</taxon>
        <taxon>Ignelater</taxon>
    </lineage>
</organism>
<sequence>MSNGDEYGINNETSNSRESMNLPTHGTIPKWLEDMSDNIINNHLSKKDNPPYKFYHLVNLNTLKDGSDIPSRISNCGQSTLEKRNLKSLFNKSAKFGRRSSLTTQLYIQNSPKHLMLSESEYLVPQLDGKINLADINKDLRQEDLERSWKSLNEFRQTHKGRLDSAKNALSDTTSDHYDASYSSLASNSETDTSSCYSPSFLSKHKLPVRSKSEMSNYVPFYVYSKIKKATESEESSPSNSLYQSANDLVNNFSNSKAKSSEDIYNYFSPEFQKNKLNANMISHNLDYEKRNSLDEQTRESYFTRSNIEKHLNDYKLKVDQENRLRERIINELLTENERITERLKHKNEKNKLDRRKLSQSPSFEDTSLQQKLYNKNSKYKSTQFSKFSLHKDLEEDNYEKENLIEYYIEGSDSSFIIPELPTGKILKIDILSTWGDKHYVGLNGVEIFGNNGKIIDIKKITAYPADVNVLPENHNDPRVVTNLLDGVNRTQDDVHLWLAPFDEYSHHSITIEFKDVSTLAMIRIWNYNKSRIHSFRGVKDIIITLDGVAIFKGEIAKACGGIMGGVDAFGDTILFTTDDNILDLISQNDKSYSTLTTTAKPETPATIERPPTVATMADRPYTGAPLLPVHKDNCIPKDQILLGARQLDIVLLSNWGYANIIGLTGLEVFGISDNSIPMTEENISCSCKIKTLNLKALIDGENITTDIGNMWWVPYKAGQEVVITIQFHDFTYVSGLRIWNYNQSTETTYAGARTIKILLDKKPLINHLTGDEVFLLRRAPGNIHYDFVQDVRFVDTSTLSLTGNYVQINSSFNSLSLYRNEMPEGFVFQFIIFSTWGDQYYCGLNGIELYNEFNERIMLEEQNICAYPESINVLPGVCGDIRTPDKLIDGITDDEEGAHSWLAPIIPKCLNRIYIVLDQPITVSLIKLWNYSKTPTRGIKEFGVLVDDLLVYNGILDKYTKRRGVSTYRSIVFTDDKKVLEKEYDTYIRHSSYSQEVVLLNENRTTTGGSLPNPDQTLRPFTSVSPFDKGYTSQ</sequence>
<dbReference type="InterPro" id="IPR027859">
    <property type="entry name" value="KATNIP_dom"/>
</dbReference>